<dbReference type="Gene3D" id="3.40.630.30">
    <property type="match status" value="1"/>
</dbReference>
<dbReference type="RefSeq" id="WP_109967505.1">
    <property type="nucleotide sequence ID" value="NZ_CP176093.1"/>
</dbReference>
<gene>
    <name evidence="1" type="ORF">DK846_03490</name>
</gene>
<comment type="caution">
    <text evidence="1">The sequence shown here is derived from an EMBL/GenBank/DDBJ whole genome shotgun (WGS) entry which is preliminary data.</text>
</comment>
<dbReference type="GeneID" id="97549603"/>
<evidence type="ECO:0000313" key="1">
    <source>
        <dbReference type="EMBL" id="PWR74226.1"/>
    </source>
</evidence>
<name>A0A2V2N996_9EURY</name>
<dbReference type="Proteomes" id="UP000245657">
    <property type="component" value="Unassembled WGS sequence"/>
</dbReference>
<dbReference type="InterPro" id="IPR016181">
    <property type="entry name" value="Acyl_CoA_acyltransferase"/>
</dbReference>
<dbReference type="AlphaFoldDB" id="A0A2V2N996"/>
<reference evidence="1 2" key="1">
    <citation type="submission" date="2018-05" db="EMBL/GenBank/DDBJ databases">
        <title>Draft genome of Methanospirillum lacunae Ki8-1.</title>
        <authorList>
            <person name="Dueholm M.S."/>
            <person name="Nielsen P.H."/>
            <person name="Bakmann L.F."/>
            <person name="Otzen D.E."/>
        </authorList>
    </citation>
    <scope>NUCLEOTIDE SEQUENCE [LARGE SCALE GENOMIC DNA]</scope>
    <source>
        <strain evidence="1 2">Ki8-1</strain>
    </source>
</reference>
<dbReference type="SUPFAM" id="SSF55729">
    <property type="entry name" value="Acyl-CoA N-acyltransferases (Nat)"/>
    <property type="match status" value="1"/>
</dbReference>
<sequence>MRISIHFNSRKEQNSLYDWADISVGESRIGKARCKIDKSTITIFTINIYQDWERRGYGKEFIDYCKEHYLTVIADRVRPVSIGFWESMEFTDTMDGCWIFHAPLRMDKGE</sequence>
<accession>A0A2V2N996</accession>
<organism evidence="1 2">
    <name type="scientific">Methanospirillum lacunae</name>
    <dbReference type="NCBI Taxonomy" id="668570"/>
    <lineage>
        <taxon>Archaea</taxon>
        <taxon>Methanobacteriati</taxon>
        <taxon>Methanobacteriota</taxon>
        <taxon>Stenosarchaea group</taxon>
        <taxon>Methanomicrobia</taxon>
        <taxon>Methanomicrobiales</taxon>
        <taxon>Methanospirillaceae</taxon>
        <taxon>Methanospirillum</taxon>
    </lineage>
</organism>
<protein>
    <recommendedName>
        <fullName evidence="3">N-acetyltransferase domain-containing protein</fullName>
    </recommendedName>
</protein>
<dbReference type="OrthoDB" id="124260at2157"/>
<proteinExistence type="predicted"/>
<evidence type="ECO:0000313" key="2">
    <source>
        <dbReference type="Proteomes" id="UP000245657"/>
    </source>
</evidence>
<keyword evidence="2" id="KW-1185">Reference proteome</keyword>
<dbReference type="EMBL" id="QGMY01000002">
    <property type="protein sequence ID" value="PWR74226.1"/>
    <property type="molecule type" value="Genomic_DNA"/>
</dbReference>
<evidence type="ECO:0008006" key="3">
    <source>
        <dbReference type="Google" id="ProtNLM"/>
    </source>
</evidence>